<evidence type="ECO:0000256" key="2">
    <source>
        <dbReference type="ARBA" id="ARBA00023315"/>
    </source>
</evidence>
<dbReference type="PANTHER" id="PTHR43877">
    <property type="entry name" value="AMINOALKYLPHOSPHONATE N-ACETYLTRANSFERASE-RELATED-RELATED"/>
    <property type="match status" value="1"/>
</dbReference>
<dbReference type="PROSITE" id="PS51186">
    <property type="entry name" value="GNAT"/>
    <property type="match status" value="1"/>
</dbReference>
<keyword evidence="1 4" id="KW-0808">Transferase</keyword>
<name>A0A380JG92_STRDO</name>
<dbReference type="AlphaFoldDB" id="A0A380JG92"/>
<accession>A0A380JG92</accession>
<gene>
    <name evidence="4" type="ORF">NCTC11391_01418</name>
</gene>
<evidence type="ECO:0000259" key="3">
    <source>
        <dbReference type="PROSITE" id="PS51186"/>
    </source>
</evidence>
<evidence type="ECO:0000313" key="5">
    <source>
        <dbReference type="Proteomes" id="UP000254082"/>
    </source>
</evidence>
<keyword evidence="2 4" id="KW-0012">Acyltransferase</keyword>
<sequence length="149" mass="16618">MLRPLVISDAEALQVINKLSLGYQFPLDRTQQQLEKLLGDAHHILLGLEDPGSGRLLGYVHAEVFDTLYAETGLNVLGLAVLSDWQNQGIGKKLMKGLEEEAKKHSYSFIRLNSGAQRKSAHAFYGKIGYNGDKLQKRFIKSMKSIDGF</sequence>
<feature type="domain" description="N-acetyltransferase" evidence="3">
    <location>
        <begin position="1"/>
        <end position="149"/>
    </location>
</feature>
<dbReference type="InterPro" id="IPR050832">
    <property type="entry name" value="Bact_Acetyltransf"/>
</dbReference>
<dbReference type="OrthoDB" id="9797826at2"/>
<dbReference type="CDD" id="cd04301">
    <property type="entry name" value="NAT_SF"/>
    <property type="match status" value="1"/>
</dbReference>
<dbReference type="EC" id="2.3.1.-" evidence="4"/>
<dbReference type="RefSeq" id="WP_002998250.1">
    <property type="nucleotide sequence ID" value="NZ_UHFA01000002.1"/>
</dbReference>
<dbReference type="SUPFAM" id="SSF55729">
    <property type="entry name" value="Acyl-CoA N-acyltransferases (Nat)"/>
    <property type="match status" value="1"/>
</dbReference>
<dbReference type="InterPro" id="IPR016181">
    <property type="entry name" value="Acyl_CoA_acyltransferase"/>
</dbReference>
<dbReference type="Proteomes" id="UP000254082">
    <property type="component" value="Unassembled WGS sequence"/>
</dbReference>
<dbReference type="Pfam" id="PF00583">
    <property type="entry name" value="Acetyltransf_1"/>
    <property type="match status" value="1"/>
</dbReference>
<dbReference type="GO" id="GO:0016747">
    <property type="term" value="F:acyltransferase activity, transferring groups other than amino-acyl groups"/>
    <property type="evidence" value="ECO:0007669"/>
    <property type="project" value="InterPro"/>
</dbReference>
<organism evidence="4 5">
    <name type="scientific">Streptococcus downei MFe28</name>
    <dbReference type="NCBI Taxonomy" id="764290"/>
    <lineage>
        <taxon>Bacteria</taxon>
        <taxon>Bacillati</taxon>
        <taxon>Bacillota</taxon>
        <taxon>Bacilli</taxon>
        <taxon>Lactobacillales</taxon>
        <taxon>Streptococcaceae</taxon>
        <taxon>Streptococcus</taxon>
    </lineage>
</organism>
<dbReference type="EMBL" id="UHFA01000002">
    <property type="protein sequence ID" value="SUN36371.1"/>
    <property type="molecule type" value="Genomic_DNA"/>
</dbReference>
<dbReference type="InterPro" id="IPR000182">
    <property type="entry name" value="GNAT_dom"/>
</dbReference>
<protein>
    <submittedName>
        <fullName evidence="4">Phosphinothricin N-acetyltransferase</fullName>
        <ecNumber evidence="4">2.3.1.-</ecNumber>
    </submittedName>
</protein>
<keyword evidence="5" id="KW-1185">Reference proteome</keyword>
<proteinExistence type="predicted"/>
<dbReference type="Gene3D" id="3.40.630.30">
    <property type="match status" value="1"/>
</dbReference>
<evidence type="ECO:0000256" key="1">
    <source>
        <dbReference type="ARBA" id="ARBA00022679"/>
    </source>
</evidence>
<reference evidence="4 5" key="1">
    <citation type="submission" date="2018-06" db="EMBL/GenBank/DDBJ databases">
        <authorList>
            <consortium name="Pathogen Informatics"/>
            <person name="Doyle S."/>
        </authorList>
    </citation>
    <scope>NUCLEOTIDE SEQUENCE [LARGE SCALE GENOMIC DNA]</scope>
    <source>
        <strain evidence="5">NCTC 11391</strain>
    </source>
</reference>
<evidence type="ECO:0000313" key="4">
    <source>
        <dbReference type="EMBL" id="SUN36371.1"/>
    </source>
</evidence>